<evidence type="ECO:0000313" key="2">
    <source>
        <dbReference type="Proteomes" id="UP000237819"/>
    </source>
</evidence>
<dbReference type="EMBL" id="PUHZ01000023">
    <property type="protein sequence ID" value="PQO43726.1"/>
    <property type="molecule type" value="Genomic_DNA"/>
</dbReference>
<dbReference type="Proteomes" id="UP000237819">
    <property type="component" value="Unassembled WGS sequence"/>
</dbReference>
<organism evidence="1 2">
    <name type="scientific">Blastopirellula marina</name>
    <dbReference type="NCBI Taxonomy" id="124"/>
    <lineage>
        <taxon>Bacteria</taxon>
        <taxon>Pseudomonadati</taxon>
        <taxon>Planctomycetota</taxon>
        <taxon>Planctomycetia</taxon>
        <taxon>Pirellulales</taxon>
        <taxon>Pirellulaceae</taxon>
        <taxon>Blastopirellula</taxon>
    </lineage>
</organism>
<dbReference type="AlphaFoldDB" id="A0A2S8GGY6"/>
<dbReference type="OrthoDB" id="56388at2"/>
<reference evidence="1 2" key="1">
    <citation type="submission" date="2018-02" db="EMBL/GenBank/DDBJ databases">
        <title>Comparative genomes isolates from brazilian mangrove.</title>
        <authorList>
            <person name="Araujo J.E."/>
            <person name="Taketani R.G."/>
            <person name="Silva M.C.P."/>
            <person name="Loureco M.V."/>
            <person name="Andreote F.D."/>
        </authorList>
    </citation>
    <scope>NUCLEOTIDE SEQUENCE [LARGE SCALE GENOMIC DNA]</scope>
    <source>
        <strain evidence="1 2">Nap-Phe MGV</strain>
    </source>
</reference>
<protein>
    <recommendedName>
        <fullName evidence="3">Tetratricopeptide repeat protein</fullName>
    </recommendedName>
</protein>
<name>A0A2S8GGY6_9BACT</name>
<evidence type="ECO:0000313" key="1">
    <source>
        <dbReference type="EMBL" id="PQO43726.1"/>
    </source>
</evidence>
<gene>
    <name evidence="1" type="ORF">C5Y93_24140</name>
</gene>
<comment type="caution">
    <text evidence="1">The sequence shown here is derived from an EMBL/GenBank/DDBJ whole genome shotgun (WGS) entry which is preliminary data.</text>
</comment>
<dbReference type="RefSeq" id="WP_105338011.1">
    <property type="nucleotide sequence ID" value="NZ_PUHZ01000023.1"/>
</dbReference>
<evidence type="ECO:0008006" key="3">
    <source>
        <dbReference type="Google" id="ProtNLM"/>
    </source>
</evidence>
<proteinExistence type="predicted"/>
<accession>A0A2S8GGY6</accession>
<sequence>MNDSLRERINQLWREAYHLPFGEVKVRVLEESLALTESLRDVDAIFIARLQLAAAGTASGHPEKAIPAYAWCLARFEEDPQRFQQHEHHLLWFFKNILHSVDEFPRLTLEQIEDLRTQMTSIYRRFGRNMRPVHYTRFVFSLRIGDLRQAAESLELYSAIPRDELADCLACEADSEAEYYAFIGDMEKTLATAGPNLRQERTCAEVPHRIYCQVLKPLALLGRYEEADEYQRKGYRLIRNNPTFLYHIAFQIAYLAHRNRRTSAVRMFEQHLATAIETHQLRSRFYFYAAAQHLLTQVAQKKSSQKLNLPQAFPLYSDSQEYDLATLIAWLDAELGALGPQFDARNRTNYFTQEIAAQLVY</sequence>